<dbReference type="EMBL" id="CP055903">
    <property type="protein sequence ID" value="QKX64514.1"/>
    <property type="molecule type" value="Genomic_DNA"/>
</dbReference>
<dbReference type="Gene3D" id="3.40.50.150">
    <property type="entry name" value="Vaccinia Virus protein VP39"/>
    <property type="match status" value="1"/>
</dbReference>
<evidence type="ECO:0000313" key="6">
    <source>
        <dbReference type="EMBL" id="QKX64514.1"/>
    </source>
</evidence>
<evidence type="ECO:0000256" key="1">
    <source>
        <dbReference type="ARBA" id="ARBA00022603"/>
    </source>
</evidence>
<keyword evidence="7" id="KW-1185">Reference proteome</keyword>
<dbReference type="PANTHER" id="PTHR43712:SF1">
    <property type="entry name" value="HYPOTHETICAL O-METHYLTRANSFERASE (EUROFUNG)-RELATED"/>
    <property type="match status" value="1"/>
</dbReference>
<dbReference type="Pfam" id="PF00891">
    <property type="entry name" value="Methyltransf_2"/>
    <property type="match status" value="1"/>
</dbReference>
<dbReference type="Gene3D" id="1.10.10.10">
    <property type="entry name" value="Winged helix-like DNA-binding domain superfamily/Winged helix DNA-binding domain"/>
    <property type="match status" value="1"/>
</dbReference>
<dbReference type="GO" id="GO:0008171">
    <property type="term" value="F:O-methyltransferase activity"/>
    <property type="evidence" value="ECO:0007669"/>
    <property type="project" value="InterPro"/>
</dbReference>
<dbReference type="PANTHER" id="PTHR43712">
    <property type="entry name" value="PUTATIVE (AFU_ORTHOLOGUE AFUA_4G14580)-RELATED"/>
    <property type="match status" value="1"/>
</dbReference>
<accession>A0A7H8RDK8</accession>
<dbReference type="SUPFAM" id="SSF53335">
    <property type="entry name" value="S-adenosyl-L-methionine-dependent methyltransferases"/>
    <property type="match status" value="1"/>
</dbReference>
<dbReference type="InterPro" id="IPR016461">
    <property type="entry name" value="COMT-like"/>
</dbReference>
<dbReference type="SUPFAM" id="SSF46785">
    <property type="entry name" value="Winged helix' DNA-binding domain"/>
    <property type="match status" value="1"/>
</dbReference>
<name>A0A7H8RDK8_TALRU</name>
<dbReference type="OrthoDB" id="1535081at2759"/>
<dbReference type="InterPro" id="IPR029063">
    <property type="entry name" value="SAM-dependent_MTases_sf"/>
</dbReference>
<keyword evidence="3" id="KW-0949">S-adenosyl-L-methionine</keyword>
<dbReference type="AlphaFoldDB" id="A0A7H8RDK8"/>
<keyword evidence="1" id="KW-0489">Methyltransferase</keyword>
<proteinExistence type="predicted"/>
<evidence type="ECO:0000256" key="3">
    <source>
        <dbReference type="ARBA" id="ARBA00022691"/>
    </source>
</evidence>
<evidence type="ECO:0000259" key="5">
    <source>
        <dbReference type="Pfam" id="PF00891"/>
    </source>
</evidence>
<dbReference type="RefSeq" id="XP_035350687.1">
    <property type="nucleotide sequence ID" value="XM_035494794.1"/>
</dbReference>
<dbReference type="GO" id="GO:0032259">
    <property type="term" value="P:methylation"/>
    <property type="evidence" value="ECO:0007669"/>
    <property type="project" value="UniProtKB-KW"/>
</dbReference>
<evidence type="ECO:0000256" key="2">
    <source>
        <dbReference type="ARBA" id="ARBA00022679"/>
    </source>
</evidence>
<organism evidence="6 7">
    <name type="scientific">Talaromyces rugulosus</name>
    <name type="common">Penicillium rugulosum</name>
    <dbReference type="NCBI Taxonomy" id="121627"/>
    <lineage>
        <taxon>Eukaryota</taxon>
        <taxon>Fungi</taxon>
        <taxon>Dikarya</taxon>
        <taxon>Ascomycota</taxon>
        <taxon>Pezizomycotina</taxon>
        <taxon>Eurotiomycetes</taxon>
        <taxon>Eurotiomycetidae</taxon>
        <taxon>Eurotiales</taxon>
        <taxon>Trichocomaceae</taxon>
        <taxon>Talaromyces</taxon>
        <taxon>Talaromyces sect. Islandici</taxon>
    </lineage>
</organism>
<sequence length="400" mass="44901">MTTTQSQKVSDLIKQLSAIEKLSESALFENDKLRSDAAHIVRKLSVELEKPEDAIALNTQVAAVKVGVDLELFHHLGDGPGAKTVDELAVRTGADAELLIRILRLLVAINWVDQVDENLFKPTRITNTLKDSKPMQASVKHMYLALPIYAKLPEYLKKTNYKSPTDVQDGPFQYAYNVKEPAFDYWAKDPVATDTFNTFMTGVRAGRKNWVQWFPIQEHLISGSTGNDEDTLIVDVGGGRGHDLNTFIKTFPGAKGRFVLEDLPVVIDDVNDRNPQIEAVKHNFFDKQPIHDARVYFMHHVLHDWPDDDVVKILTNVAKAMKPGYSRLLLGENVLVDVDCHLYATLIDWGMMVLHCGMTRTVGRWRMLCERAGLKLVKFWPPPGDGDGILEAVLAGDEVM</sequence>
<keyword evidence="2" id="KW-0808">Transferase</keyword>
<dbReference type="InterPro" id="IPR001077">
    <property type="entry name" value="COMT_C"/>
</dbReference>
<dbReference type="KEGG" id="trg:TRUGW13939_11689"/>
<feature type="domain" description="O-methyltransferase C-terminal" evidence="5">
    <location>
        <begin position="172"/>
        <end position="374"/>
    </location>
</feature>
<dbReference type="PIRSF" id="PIRSF005739">
    <property type="entry name" value="O-mtase"/>
    <property type="match status" value="1"/>
</dbReference>
<evidence type="ECO:0000313" key="7">
    <source>
        <dbReference type="Proteomes" id="UP000509510"/>
    </source>
</evidence>
<gene>
    <name evidence="6" type="ORF">TRUGW13939_11689</name>
</gene>
<evidence type="ECO:0000256" key="4">
    <source>
        <dbReference type="PIRSR" id="PIRSR005739-1"/>
    </source>
</evidence>
<protein>
    <recommendedName>
        <fullName evidence="5">O-methyltransferase C-terminal domain-containing protein</fullName>
    </recommendedName>
</protein>
<feature type="active site" description="Proton acceptor" evidence="4">
    <location>
        <position position="303"/>
    </location>
</feature>
<dbReference type="Proteomes" id="UP000509510">
    <property type="component" value="Chromosome VI"/>
</dbReference>
<dbReference type="GeneID" id="55999166"/>
<dbReference type="InterPro" id="IPR036390">
    <property type="entry name" value="WH_DNA-bd_sf"/>
</dbReference>
<dbReference type="PROSITE" id="PS51683">
    <property type="entry name" value="SAM_OMT_II"/>
    <property type="match status" value="1"/>
</dbReference>
<dbReference type="InterPro" id="IPR036388">
    <property type="entry name" value="WH-like_DNA-bd_sf"/>
</dbReference>
<reference evidence="7" key="1">
    <citation type="submission" date="2020-06" db="EMBL/GenBank/DDBJ databases">
        <title>A chromosome-scale genome assembly of Talaromyces rugulosus W13939.</title>
        <authorList>
            <person name="Wang B."/>
            <person name="Guo L."/>
            <person name="Ye K."/>
            <person name="Wang L."/>
        </authorList>
    </citation>
    <scope>NUCLEOTIDE SEQUENCE [LARGE SCALE GENOMIC DNA]</scope>
    <source>
        <strain evidence="7">W13939</strain>
    </source>
</reference>